<organism evidence="2 3">
    <name type="scientific">Pipistrellus nathusii</name>
    <name type="common">Nathusius' pipistrelle</name>
    <dbReference type="NCBI Taxonomy" id="59473"/>
    <lineage>
        <taxon>Eukaryota</taxon>
        <taxon>Metazoa</taxon>
        <taxon>Chordata</taxon>
        <taxon>Craniata</taxon>
        <taxon>Vertebrata</taxon>
        <taxon>Euteleostomi</taxon>
        <taxon>Mammalia</taxon>
        <taxon>Eutheria</taxon>
        <taxon>Laurasiatheria</taxon>
        <taxon>Chiroptera</taxon>
        <taxon>Yangochiroptera</taxon>
        <taxon>Vespertilionidae</taxon>
        <taxon>Pipistrellus</taxon>
    </lineage>
</organism>
<evidence type="ECO:0000256" key="1">
    <source>
        <dbReference type="SAM" id="MobiDB-lite"/>
    </source>
</evidence>
<proteinExistence type="predicted"/>
<name>A0ABN9ZIW5_PIPNA</name>
<evidence type="ECO:0000313" key="3">
    <source>
        <dbReference type="Proteomes" id="UP001314169"/>
    </source>
</evidence>
<reference evidence="2" key="1">
    <citation type="submission" date="2023-12" db="EMBL/GenBank/DDBJ databases">
        <authorList>
            <person name="Brown T."/>
        </authorList>
    </citation>
    <scope>NUCLEOTIDE SEQUENCE</scope>
</reference>
<dbReference type="Proteomes" id="UP001314169">
    <property type="component" value="Chromosome 16"/>
</dbReference>
<feature type="region of interest" description="Disordered" evidence="1">
    <location>
        <begin position="78"/>
        <end position="104"/>
    </location>
</feature>
<gene>
    <name evidence="2" type="ORF">MPIPNATIZW_LOCUS6259</name>
</gene>
<keyword evidence="3" id="KW-1185">Reference proteome</keyword>
<accession>A0ABN9ZIW5</accession>
<sequence length="158" mass="17092">MAAALVAKGSGDTDPRTLEVRLELGGWGGLKGQCLGSALTPWGPLQLPERSPRRPPSFSFPSQLATRLNSQYLPTFMFPRQEGSAPGGPARLPNLTHSHGNRGEQGPVGASHVFLFNDRKCRLCVGRLPRALEENCPQTLSDTRGVPGRPFVPSGRRR</sequence>
<evidence type="ECO:0000313" key="2">
    <source>
        <dbReference type="EMBL" id="CAK6437953.1"/>
    </source>
</evidence>
<dbReference type="EMBL" id="OY882873">
    <property type="protein sequence ID" value="CAK6437953.1"/>
    <property type="molecule type" value="Genomic_DNA"/>
</dbReference>
<protein>
    <submittedName>
        <fullName evidence="2">Uncharacterized protein</fullName>
    </submittedName>
</protein>
<feature type="region of interest" description="Disordered" evidence="1">
    <location>
        <begin position="137"/>
        <end position="158"/>
    </location>
</feature>